<keyword evidence="4" id="KW-1185">Reference proteome</keyword>
<dbReference type="InterPro" id="IPR052513">
    <property type="entry name" value="Thioester_dehydratase-like"/>
</dbReference>
<name>A0A512DTZ5_9PROT</name>
<proteinExistence type="predicted"/>
<protein>
    <submittedName>
        <fullName evidence="3">DNA-binding protein</fullName>
    </submittedName>
</protein>
<dbReference type="OrthoDB" id="7323764at2"/>
<comment type="caution">
    <text evidence="3">The sequence shown here is derived from an EMBL/GenBank/DDBJ whole genome shotgun (WGS) entry which is preliminary data.</text>
</comment>
<organism evidence="3 4">
    <name type="scientific">Skermanella aerolata</name>
    <dbReference type="NCBI Taxonomy" id="393310"/>
    <lineage>
        <taxon>Bacteria</taxon>
        <taxon>Pseudomonadati</taxon>
        <taxon>Pseudomonadota</taxon>
        <taxon>Alphaproteobacteria</taxon>
        <taxon>Rhodospirillales</taxon>
        <taxon>Azospirillaceae</taxon>
        <taxon>Skermanella</taxon>
    </lineage>
</organism>
<reference evidence="3 4" key="1">
    <citation type="submission" date="2019-07" db="EMBL/GenBank/DDBJ databases">
        <title>Whole genome shotgun sequence of Skermanella aerolata NBRC 106429.</title>
        <authorList>
            <person name="Hosoyama A."/>
            <person name="Uohara A."/>
            <person name="Ohji S."/>
            <person name="Ichikawa N."/>
        </authorList>
    </citation>
    <scope>NUCLEOTIDE SEQUENCE [LARGE SCALE GENOMIC DNA]</scope>
    <source>
        <strain evidence="3 4">NBRC 106429</strain>
    </source>
</reference>
<dbReference type="AlphaFoldDB" id="A0A512DTZ5"/>
<gene>
    <name evidence="3" type="ORF">SAE02_40840</name>
</gene>
<accession>A0A512DTZ5</accession>
<dbReference type="InterPro" id="IPR002878">
    <property type="entry name" value="ChsH2_C"/>
</dbReference>
<dbReference type="SUPFAM" id="SSF50249">
    <property type="entry name" value="Nucleic acid-binding proteins"/>
    <property type="match status" value="1"/>
</dbReference>
<dbReference type="InterPro" id="IPR022002">
    <property type="entry name" value="ChsH2_Znr"/>
</dbReference>
<dbReference type="GO" id="GO:0003677">
    <property type="term" value="F:DNA binding"/>
    <property type="evidence" value="ECO:0007669"/>
    <property type="project" value="UniProtKB-KW"/>
</dbReference>
<dbReference type="PANTHER" id="PTHR34075">
    <property type="entry name" value="BLR3430 PROTEIN"/>
    <property type="match status" value="1"/>
</dbReference>
<feature type="domain" description="ChsH2 C-terminal OB-fold" evidence="1">
    <location>
        <begin position="49"/>
        <end position="109"/>
    </location>
</feature>
<sequence length="123" mass="13570">MNPESRNEAADWTRGGEAVVYQTCADCGTAWYFRRDFCPTCGGGHVTDRQASGRGTVHAASLVTRAPSEDLRALAPYLIVLVDAEEGFRMMAHGDRSLKIGDPVTVRFVRFADRLLPYFDPST</sequence>
<dbReference type="Pfam" id="PF01796">
    <property type="entry name" value="OB_ChsH2_C"/>
    <property type="match status" value="1"/>
</dbReference>
<evidence type="ECO:0000259" key="2">
    <source>
        <dbReference type="Pfam" id="PF12172"/>
    </source>
</evidence>
<dbReference type="Proteomes" id="UP000321523">
    <property type="component" value="Unassembled WGS sequence"/>
</dbReference>
<evidence type="ECO:0000313" key="4">
    <source>
        <dbReference type="Proteomes" id="UP000321523"/>
    </source>
</evidence>
<evidence type="ECO:0000259" key="1">
    <source>
        <dbReference type="Pfam" id="PF01796"/>
    </source>
</evidence>
<dbReference type="InterPro" id="IPR012340">
    <property type="entry name" value="NA-bd_OB-fold"/>
</dbReference>
<dbReference type="PANTHER" id="PTHR34075:SF5">
    <property type="entry name" value="BLR3430 PROTEIN"/>
    <property type="match status" value="1"/>
</dbReference>
<dbReference type="EMBL" id="BJYZ01000019">
    <property type="protein sequence ID" value="GEO39936.1"/>
    <property type="molecule type" value="Genomic_DNA"/>
</dbReference>
<feature type="domain" description="ChsH2 rubredoxin-like zinc ribbon" evidence="2">
    <location>
        <begin position="19"/>
        <end position="44"/>
    </location>
</feature>
<evidence type="ECO:0000313" key="3">
    <source>
        <dbReference type="EMBL" id="GEO39936.1"/>
    </source>
</evidence>
<keyword evidence="3" id="KW-0238">DNA-binding</keyword>
<dbReference type="Pfam" id="PF12172">
    <property type="entry name" value="zf-ChsH2"/>
    <property type="match status" value="1"/>
</dbReference>
<dbReference type="RefSeq" id="WP_044433805.1">
    <property type="nucleotide sequence ID" value="NZ_BJYZ01000019.1"/>
</dbReference>